<dbReference type="Gene3D" id="1.25.40.10">
    <property type="entry name" value="Tetratricopeptide repeat domain"/>
    <property type="match status" value="1"/>
</dbReference>
<dbReference type="InterPro" id="IPR050498">
    <property type="entry name" value="Ycf3"/>
</dbReference>
<evidence type="ECO:0000313" key="6">
    <source>
        <dbReference type="Proteomes" id="UP000000483"/>
    </source>
</evidence>
<dbReference type="STRING" id="880072.Desac_2938"/>
<organism evidence="5 6">
    <name type="scientific">Desulfobacca acetoxidans (strain ATCC 700848 / DSM 11109 / ASRB2)</name>
    <dbReference type="NCBI Taxonomy" id="880072"/>
    <lineage>
        <taxon>Bacteria</taxon>
        <taxon>Pseudomonadati</taxon>
        <taxon>Thermodesulfobacteriota</taxon>
        <taxon>Desulfobaccia</taxon>
        <taxon>Desulfobaccales</taxon>
        <taxon>Desulfobaccaceae</taxon>
        <taxon>Desulfobacca</taxon>
    </lineage>
</organism>
<dbReference type="PANTHER" id="PTHR44858">
    <property type="entry name" value="TETRATRICOPEPTIDE REPEAT PROTEIN 6"/>
    <property type="match status" value="1"/>
</dbReference>
<dbReference type="SUPFAM" id="SSF48452">
    <property type="entry name" value="TPR-like"/>
    <property type="match status" value="1"/>
</dbReference>
<feature type="chain" id="PRO_5003287131" evidence="4">
    <location>
        <begin position="41"/>
        <end position="484"/>
    </location>
</feature>
<evidence type="ECO:0000256" key="2">
    <source>
        <dbReference type="ARBA" id="ARBA00022803"/>
    </source>
</evidence>
<dbReference type="SMART" id="SM00028">
    <property type="entry name" value="TPR"/>
    <property type="match status" value="2"/>
</dbReference>
<feature type="repeat" description="TPR" evidence="3">
    <location>
        <begin position="126"/>
        <end position="159"/>
    </location>
</feature>
<reference evidence="5 6" key="1">
    <citation type="journal article" date="2011" name="Stand. Genomic Sci.">
        <title>Complete genome sequence of the acetate-degrading sulfate reducer Desulfobacca acetoxidans type strain (ASRB2).</title>
        <authorList>
            <person name="Goker M."/>
            <person name="Teshima H."/>
            <person name="Lapidus A."/>
            <person name="Nolan M."/>
            <person name="Lucas S."/>
            <person name="Hammon N."/>
            <person name="Deshpande S."/>
            <person name="Cheng J.F."/>
            <person name="Tapia R."/>
            <person name="Han C."/>
            <person name="Goodwin L."/>
            <person name="Pitluck S."/>
            <person name="Huntemann M."/>
            <person name="Liolios K."/>
            <person name="Ivanova N."/>
            <person name="Pagani I."/>
            <person name="Mavromatis K."/>
            <person name="Ovchinikova G."/>
            <person name="Pati A."/>
            <person name="Chen A."/>
            <person name="Palaniappan K."/>
            <person name="Land M."/>
            <person name="Hauser L."/>
            <person name="Brambilla E.M."/>
            <person name="Rohde M."/>
            <person name="Spring S."/>
            <person name="Detter J.C."/>
            <person name="Woyke T."/>
            <person name="Bristow J."/>
            <person name="Eisen J.A."/>
            <person name="Markowitz V."/>
            <person name="Hugenholtz P."/>
            <person name="Kyrpides N.C."/>
            <person name="Klenk H.P."/>
        </authorList>
    </citation>
    <scope>NUCLEOTIDE SEQUENCE [LARGE SCALE GENOMIC DNA]</scope>
    <source>
        <strain evidence="6">ATCC 700848 / DSM 11109 / ASRB2</strain>
    </source>
</reference>
<accession>F2NEA7</accession>
<evidence type="ECO:0000313" key="5">
    <source>
        <dbReference type="EMBL" id="AEB10737.1"/>
    </source>
</evidence>
<protein>
    <submittedName>
        <fullName evidence="5">Tetratricopeptide TPR_1 repeat-containing protein</fullName>
    </submittedName>
</protein>
<dbReference type="PANTHER" id="PTHR44858:SF1">
    <property type="entry name" value="UDP-N-ACETYLGLUCOSAMINE--PEPTIDE N-ACETYLGLUCOSAMINYLTRANSFERASE SPINDLY-RELATED"/>
    <property type="match status" value="1"/>
</dbReference>
<keyword evidence="1" id="KW-0677">Repeat</keyword>
<dbReference type="AlphaFoldDB" id="F2NEA7"/>
<reference evidence="6" key="2">
    <citation type="submission" date="2011-03" db="EMBL/GenBank/DDBJ databases">
        <title>The complete genome of Desulfobacca acetoxidans DSM 11109.</title>
        <authorList>
            <consortium name="US DOE Joint Genome Institute (JGI-PGF)"/>
            <person name="Lucas S."/>
            <person name="Copeland A."/>
            <person name="Lapidus A."/>
            <person name="Bruce D."/>
            <person name="Goodwin L."/>
            <person name="Pitluck S."/>
            <person name="Peters L."/>
            <person name="Kyrpides N."/>
            <person name="Mavromatis K."/>
            <person name="Ivanova N."/>
            <person name="Ovchinnikova G."/>
            <person name="Teshima H."/>
            <person name="Detter J.C."/>
            <person name="Han C."/>
            <person name="Land M."/>
            <person name="Hauser L."/>
            <person name="Markowitz V."/>
            <person name="Cheng J.-F."/>
            <person name="Hugenholtz P."/>
            <person name="Woyke T."/>
            <person name="Wu D."/>
            <person name="Spring S."/>
            <person name="Schueler E."/>
            <person name="Brambilla E."/>
            <person name="Klenk H.-P."/>
            <person name="Eisen J.A."/>
        </authorList>
    </citation>
    <scope>NUCLEOTIDE SEQUENCE [LARGE SCALE GENOMIC DNA]</scope>
    <source>
        <strain evidence="6">ATCC 700848 / DSM 11109 / ASRB2</strain>
    </source>
</reference>
<feature type="signal peptide" evidence="4">
    <location>
        <begin position="1"/>
        <end position="40"/>
    </location>
</feature>
<evidence type="ECO:0000256" key="1">
    <source>
        <dbReference type="ARBA" id="ARBA00022737"/>
    </source>
</evidence>
<dbReference type="InterPro" id="IPR011990">
    <property type="entry name" value="TPR-like_helical_dom_sf"/>
</dbReference>
<proteinExistence type="predicted"/>
<dbReference type="EMBL" id="CP002629">
    <property type="protein sequence ID" value="AEB10737.1"/>
    <property type="molecule type" value="Genomic_DNA"/>
</dbReference>
<dbReference type="KEGG" id="dao:Desac_2938"/>
<dbReference type="InterPro" id="IPR019734">
    <property type="entry name" value="TPR_rpt"/>
</dbReference>
<gene>
    <name evidence="5" type="ordered locus">Desac_2938</name>
</gene>
<evidence type="ECO:0000256" key="3">
    <source>
        <dbReference type="PROSITE-ProRule" id="PRU00339"/>
    </source>
</evidence>
<keyword evidence="6" id="KW-1185">Reference proteome</keyword>
<keyword evidence="2 3" id="KW-0802">TPR repeat</keyword>
<dbReference type="HOGENOM" id="CLU_563519_0_0_7"/>
<dbReference type="Proteomes" id="UP000000483">
    <property type="component" value="Chromosome"/>
</dbReference>
<dbReference type="PROSITE" id="PS50005">
    <property type="entry name" value="TPR"/>
    <property type="match status" value="1"/>
</dbReference>
<name>F2NEA7_DESAR</name>
<keyword evidence="4" id="KW-0732">Signal</keyword>
<sequence>MNCMGFRIGWLKEFDRFLCHGLLACLLLAALFSLASSTLAQTDQEVTPALEQALLAENWPQVWELLKDVSPQTPSPVLRLLKGHAGLAINKNNESLCLFLSASSPQDRETWRLFSDMLAQKYPTKAITQYLQGDALARNNQRELAMAAFDKALFLSPENKHVLTLNARGVTQAMNENWLQAINDLETAVAIWKNFAEGYTNRGTINIRKKAGAEGALRWFGLALQNSPDYCLAFVGQGCAQVALGKLEDSKKIFQTAKEKAGCGLGIVDGNIGRITAYLGGWEEKKLIRMAKGEFGTELSKRFKEFTQNPNQITANNFHSALKVAEKTDINMYNKAITELKTYSNITPGAKDKLAPYINNGLKTNVPGGWGEFAAATIPQDFKFELSNKAGVNLGPIGVETGKGIGAGVGGLGTQVHQLKTTNQNFNTWKDMSTALGGAKVDIGGGQRIDIQGNTYGGVTANLSAAHLDEGDWPFEVPFALSYE</sequence>
<evidence type="ECO:0000256" key="4">
    <source>
        <dbReference type="SAM" id="SignalP"/>
    </source>
</evidence>
<dbReference type="eggNOG" id="COG0457">
    <property type="taxonomic scope" value="Bacteria"/>
</dbReference>